<protein>
    <submittedName>
        <fullName evidence="1">Uncharacterized protein</fullName>
    </submittedName>
</protein>
<accession>A0A1G2CX04</accession>
<sequence>MRNDNGYERLWKLQAMIGKLVLDGKRDPNEVANTLQSIVDRASPSSHFTLMKTIDIVVPDDYVHATQLATFKRENLNGFYAYDPSIIDANFTNVTTSLVPGRKFRVQVFRPPTSGVTTSEEWLAFLKSQKAVLVGAQGLSLVYAAKREELPKHYVCVSLDEKGAFWKDASGHHRVPYLYGDLSGNFGLYLGIFDHGWTDKCCLLCFCDLPAEECELVHQSPEM</sequence>
<gene>
    <name evidence="1" type="ORF">A2845_03720</name>
</gene>
<name>A0A1G2CX04_9BACT</name>
<dbReference type="Proteomes" id="UP000177122">
    <property type="component" value="Unassembled WGS sequence"/>
</dbReference>
<comment type="caution">
    <text evidence="1">The sequence shown here is derived from an EMBL/GenBank/DDBJ whole genome shotgun (WGS) entry which is preliminary data.</text>
</comment>
<organism evidence="1 2">
    <name type="scientific">Candidatus Lloydbacteria bacterium RIFCSPHIGHO2_01_FULL_49_22</name>
    <dbReference type="NCBI Taxonomy" id="1798658"/>
    <lineage>
        <taxon>Bacteria</taxon>
        <taxon>Candidatus Lloydiibacteriota</taxon>
    </lineage>
</organism>
<dbReference type="EMBL" id="MHLI01000006">
    <property type="protein sequence ID" value="OGZ05884.1"/>
    <property type="molecule type" value="Genomic_DNA"/>
</dbReference>
<reference evidence="1 2" key="1">
    <citation type="journal article" date="2016" name="Nat. Commun.">
        <title>Thousands of microbial genomes shed light on interconnected biogeochemical processes in an aquifer system.</title>
        <authorList>
            <person name="Anantharaman K."/>
            <person name="Brown C.T."/>
            <person name="Hug L.A."/>
            <person name="Sharon I."/>
            <person name="Castelle C.J."/>
            <person name="Probst A.J."/>
            <person name="Thomas B.C."/>
            <person name="Singh A."/>
            <person name="Wilkins M.J."/>
            <person name="Karaoz U."/>
            <person name="Brodie E.L."/>
            <person name="Williams K.H."/>
            <person name="Hubbard S.S."/>
            <person name="Banfield J.F."/>
        </authorList>
    </citation>
    <scope>NUCLEOTIDE SEQUENCE [LARGE SCALE GENOMIC DNA]</scope>
</reference>
<proteinExistence type="predicted"/>
<evidence type="ECO:0000313" key="2">
    <source>
        <dbReference type="Proteomes" id="UP000177122"/>
    </source>
</evidence>
<dbReference type="AlphaFoldDB" id="A0A1G2CX04"/>
<evidence type="ECO:0000313" key="1">
    <source>
        <dbReference type="EMBL" id="OGZ05884.1"/>
    </source>
</evidence>